<dbReference type="GO" id="GO:0000151">
    <property type="term" value="C:ubiquitin ligase complex"/>
    <property type="evidence" value="ECO:0007669"/>
    <property type="project" value="TreeGrafter"/>
</dbReference>
<feature type="domain" description="C3H1-type" evidence="12">
    <location>
        <begin position="82"/>
        <end position="109"/>
    </location>
</feature>
<evidence type="ECO:0000256" key="10">
    <source>
        <dbReference type="SAM" id="MobiDB-lite"/>
    </source>
</evidence>
<organism evidence="14 15">
    <name type="scientific">Mycena maculata</name>
    <dbReference type="NCBI Taxonomy" id="230809"/>
    <lineage>
        <taxon>Eukaryota</taxon>
        <taxon>Fungi</taxon>
        <taxon>Dikarya</taxon>
        <taxon>Basidiomycota</taxon>
        <taxon>Agaricomycotina</taxon>
        <taxon>Agaricomycetes</taxon>
        <taxon>Agaricomycetidae</taxon>
        <taxon>Agaricales</taxon>
        <taxon>Marasmiineae</taxon>
        <taxon>Mycenaceae</taxon>
        <taxon>Mycena</taxon>
    </lineage>
</organism>
<feature type="coiled-coil region" evidence="9">
    <location>
        <begin position="121"/>
        <end position="210"/>
    </location>
</feature>
<evidence type="ECO:0008006" key="16">
    <source>
        <dbReference type="Google" id="ProtNLM"/>
    </source>
</evidence>
<dbReference type="PROSITE" id="PS51873">
    <property type="entry name" value="TRIAD"/>
    <property type="match status" value="1"/>
</dbReference>
<feature type="zinc finger region" description="C3H1-type" evidence="8">
    <location>
        <begin position="82"/>
        <end position="109"/>
    </location>
</feature>
<name>A0AAD7MLK8_9AGAR</name>
<evidence type="ECO:0000256" key="1">
    <source>
        <dbReference type="ARBA" id="ARBA00004906"/>
    </source>
</evidence>
<dbReference type="SMART" id="SM00356">
    <property type="entry name" value="ZnF_C3H1"/>
    <property type="match status" value="2"/>
</dbReference>
<dbReference type="SUPFAM" id="SSF54928">
    <property type="entry name" value="RNA-binding domain, RBD"/>
    <property type="match status" value="1"/>
</dbReference>
<accession>A0AAD7MLK8</accession>
<dbReference type="InterPro" id="IPR035979">
    <property type="entry name" value="RBD_domain_sf"/>
</dbReference>
<dbReference type="Proteomes" id="UP001215280">
    <property type="component" value="Unassembled WGS sequence"/>
</dbReference>
<comment type="pathway">
    <text evidence="1">Protein modification; protein ubiquitination.</text>
</comment>
<feature type="compositionally biased region" description="Basic and acidic residues" evidence="10">
    <location>
        <begin position="54"/>
        <end position="70"/>
    </location>
</feature>
<evidence type="ECO:0000256" key="9">
    <source>
        <dbReference type="SAM" id="Coils"/>
    </source>
</evidence>
<evidence type="ECO:0000256" key="2">
    <source>
        <dbReference type="ARBA" id="ARBA00022679"/>
    </source>
</evidence>
<dbReference type="SUPFAM" id="SSF57850">
    <property type="entry name" value="RING/U-box"/>
    <property type="match status" value="3"/>
</dbReference>
<dbReference type="InterPro" id="IPR041367">
    <property type="entry name" value="Znf-CCCH_4"/>
</dbReference>
<dbReference type="GO" id="GO:0097039">
    <property type="term" value="P:protein linear polyubiquitination"/>
    <property type="evidence" value="ECO:0007669"/>
    <property type="project" value="TreeGrafter"/>
</dbReference>
<dbReference type="Pfam" id="PF26200">
    <property type="entry name" value="Rcat_RNF216"/>
    <property type="match status" value="1"/>
</dbReference>
<dbReference type="GO" id="GO:0061630">
    <property type="term" value="F:ubiquitin protein ligase activity"/>
    <property type="evidence" value="ECO:0007669"/>
    <property type="project" value="UniProtKB-EC"/>
</dbReference>
<keyword evidence="2" id="KW-0808">Transferase</keyword>
<reference evidence="14" key="1">
    <citation type="submission" date="2023-03" db="EMBL/GenBank/DDBJ databases">
        <title>Massive genome expansion in bonnet fungi (Mycena s.s.) driven by repeated elements and novel gene families across ecological guilds.</title>
        <authorList>
            <consortium name="Lawrence Berkeley National Laboratory"/>
            <person name="Harder C.B."/>
            <person name="Miyauchi S."/>
            <person name="Viragh M."/>
            <person name="Kuo A."/>
            <person name="Thoen E."/>
            <person name="Andreopoulos B."/>
            <person name="Lu D."/>
            <person name="Skrede I."/>
            <person name="Drula E."/>
            <person name="Henrissat B."/>
            <person name="Morin E."/>
            <person name="Kohler A."/>
            <person name="Barry K."/>
            <person name="LaButti K."/>
            <person name="Morin E."/>
            <person name="Salamov A."/>
            <person name="Lipzen A."/>
            <person name="Mereny Z."/>
            <person name="Hegedus B."/>
            <person name="Baldrian P."/>
            <person name="Stursova M."/>
            <person name="Weitz H."/>
            <person name="Taylor A."/>
            <person name="Grigoriev I.V."/>
            <person name="Nagy L.G."/>
            <person name="Martin F."/>
            <person name="Kauserud H."/>
        </authorList>
    </citation>
    <scope>NUCLEOTIDE SEQUENCE</scope>
    <source>
        <strain evidence="14">CBHHK188m</strain>
    </source>
</reference>
<dbReference type="SMART" id="SM00184">
    <property type="entry name" value="RING"/>
    <property type="match status" value="1"/>
</dbReference>
<dbReference type="InterPro" id="IPR051628">
    <property type="entry name" value="LUBAC_E3_Ligases"/>
</dbReference>
<evidence type="ECO:0000259" key="11">
    <source>
        <dbReference type="PROSITE" id="PS50089"/>
    </source>
</evidence>
<dbReference type="SUPFAM" id="SSF90229">
    <property type="entry name" value="CCCH zinc finger"/>
    <property type="match status" value="1"/>
</dbReference>
<dbReference type="GO" id="GO:0008270">
    <property type="term" value="F:zinc ion binding"/>
    <property type="evidence" value="ECO:0007669"/>
    <property type="project" value="UniProtKB-KW"/>
</dbReference>
<feature type="domain" description="C3H1-type" evidence="12">
    <location>
        <begin position="3"/>
        <end position="30"/>
    </location>
</feature>
<dbReference type="Gene3D" id="1.20.120.1750">
    <property type="match status" value="1"/>
</dbReference>
<dbReference type="Pfam" id="PF18044">
    <property type="entry name" value="zf-CCCH_4"/>
    <property type="match status" value="1"/>
</dbReference>
<dbReference type="GO" id="GO:0043161">
    <property type="term" value="P:proteasome-mediated ubiquitin-dependent protein catabolic process"/>
    <property type="evidence" value="ECO:0007669"/>
    <property type="project" value="TreeGrafter"/>
</dbReference>
<dbReference type="PROSITE" id="PS50089">
    <property type="entry name" value="ZF_RING_2"/>
    <property type="match status" value="1"/>
</dbReference>
<feature type="domain" description="RING-type" evidence="13">
    <location>
        <begin position="730"/>
        <end position="941"/>
    </location>
</feature>
<evidence type="ECO:0000256" key="8">
    <source>
        <dbReference type="PROSITE-ProRule" id="PRU00723"/>
    </source>
</evidence>
<feature type="compositionally biased region" description="Polar residues" evidence="10">
    <location>
        <begin position="28"/>
        <end position="37"/>
    </location>
</feature>
<dbReference type="AlphaFoldDB" id="A0AAD7MLK8"/>
<evidence type="ECO:0000313" key="15">
    <source>
        <dbReference type="Proteomes" id="UP001215280"/>
    </source>
</evidence>
<feature type="region of interest" description="Disordered" evidence="10">
    <location>
        <begin position="28"/>
        <end position="86"/>
    </location>
</feature>
<evidence type="ECO:0000259" key="13">
    <source>
        <dbReference type="PROSITE" id="PS51873"/>
    </source>
</evidence>
<keyword evidence="15" id="KW-1185">Reference proteome</keyword>
<feature type="domain" description="RING-type" evidence="11">
    <location>
        <begin position="734"/>
        <end position="772"/>
    </location>
</feature>
<evidence type="ECO:0000313" key="14">
    <source>
        <dbReference type="EMBL" id="KAJ7722275.1"/>
    </source>
</evidence>
<evidence type="ECO:0000256" key="3">
    <source>
        <dbReference type="ARBA" id="ARBA00022723"/>
    </source>
</evidence>
<dbReference type="GO" id="GO:0003676">
    <property type="term" value="F:nucleic acid binding"/>
    <property type="evidence" value="ECO:0007669"/>
    <property type="project" value="InterPro"/>
</dbReference>
<evidence type="ECO:0000259" key="12">
    <source>
        <dbReference type="PROSITE" id="PS50103"/>
    </source>
</evidence>
<dbReference type="InterPro" id="IPR000571">
    <property type="entry name" value="Znf_CCCH"/>
</dbReference>
<evidence type="ECO:0000256" key="7">
    <source>
        <dbReference type="ARBA" id="ARBA00022833"/>
    </source>
</evidence>
<dbReference type="InterPro" id="IPR017907">
    <property type="entry name" value="Znf_RING_CS"/>
</dbReference>
<comment type="caution">
    <text evidence="14">The sequence shown here is derived from an EMBL/GenBank/DDBJ whole genome shotgun (WGS) entry which is preliminary data.</text>
</comment>
<dbReference type="CDD" id="cd22585">
    <property type="entry name" value="Rcat_RBR_DEAH12-like"/>
    <property type="match status" value="1"/>
</dbReference>
<dbReference type="CDD" id="cd20335">
    <property type="entry name" value="BRcat_RBR"/>
    <property type="match status" value="1"/>
</dbReference>
<dbReference type="Gene3D" id="4.10.1000.10">
    <property type="entry name" value="Zinc finger, CCCH-type"/>
    <property type="match status" value="2"/>
</dbReference>
<dbReference type="EMBL" id="JARJLG010000259">
    <property type="protein sequence ID" value="KAJ7722275.1"/>
    <property type="molecule type" value="Genomic_DNA"/>
</dbReference>
<dbReference type="InterPro" id="IPR001841">
    <property type="entry name" value="Znf_RING"/>
</dbReference>
<keyword evidence="7 8" id="KW-0862">Zinc</keyword>
<keyword evidence="5 8" id="KW-0863">Zinc-finger</keyword>
<dbReference type="PROSITE" id="PS50103">
    <property type="entry name" value="ZF_C3H1"/>
    <property type="match status" value="2"/>
</dbReference>
<dbReference type="Gene3D" id="3.30.40.10">
    <property type="entry name" value="Zinc/RING finger domain, C3HC4 (zinc finger)"/>
    <property type="match status" value="1"/>
</dbReference>
<protein>
    <recommendedName>
        <fullName evidence="16">RING-type E3 ubiquitin transferase</fullName>
    </recommendedName>
</protein>
<feature type="zinc finger region" description="C3H1-type" evidence="8">
    <location>
        <begin position="3"/>
        <end position="30"/>
    </location>
</feature>
<proteinExistence type="predicted"/>
<keyword evidence="9" id="KW-0175">Coiled coil</keyword>
<sequence>MSETRGRPCKFFLKGHCPYGDNCKFTHQTVPVQGQDPSKNKKPEIAPAVVPLPRSDERASTSRPGVEADRASASSQTRSRPKRGEIPCRAWREGECAKGAKCWFAHDPQVQEAERLRRQIAARAAERMEAIRAERVEREAEVERQRVAQLARAAEQEAARRAHEEAERLRRANAARDAERLEAMRAAQAEREAEVERQRVARLARAAEQEAARRTRQIQLEARKAEIRREEATKIIQRIVLGSSLVTFSAGISVQEVVAGFQTCRIQIKNLPGDAQQHEIKALFTQQGVDPTRLFISGTKELPDGHLEATLITTSEEGGAIAAGLEDIEFRQERLHFEVAENAVFGGMGNSARESDTLTLSWRAPSNSVVATFQTVDEAEAKVRVLNRQKCGGRQVRVEMNQPPPGLQRPPGWQRAIKITGLPMIVSPETVTHFTGSQQLKFLRPISYDIDSGLRFLKQAVEITAGNGLKHWDVVARDDIEGNMTVKARFESWEVAKQVHDSLAGKRLSYLGNCSLRLRLPDPLQYILSIPLQQYQAQKRTWDSLAEGVSSKTAYIRIFSVPGRMQIKVLGEDKKAVGSMKVRVETLAGGEQLPATCWHRSFRSAGGTQFLASIFGRTGAYARADWKLCIVKVYGDSNAIASARDGIKAEVDRLDSLEWSVFLKKQSVRFFVQRGIPILKERLGEDNAALIFAPRAKVVIKGGEEARHILTKLIDESLEETAGYAGRTPADVLCPICYDEVSHPVTLGCDHTYCNGCLRHYLSTADNFPLVCLGNEATCETPIPLPTIENFLPTPQFHQLLETAFLRYIERHPQELKYCKTPDCSQVYRSSTNANGMPIICPSCFLSVCSSCDEEAHEGMSCADRRLHKDPGEQERRNEEWARANGANRCPSCSVWIQKTEGCNHMTCRCGAHICWVCMRVFEGAQIYPHLHSAHGGPFDNVPPEEPALVVHNAWVDAYEIQQQAARNEAHARRQLQLQEYQARVMLEERQRRERQRVIDAARYRELARQEEIAREARREQARREEGGWGCIVM</sequence>
<dbReference type="GO" id="GO:0043130">
    <property type="term" value="F:ubiquitin binding"/>
    <property type="evidence" value="ECO:0007669"/>
    <property type="project" value="TreeGrafter"/>
</dbReference>
<gene>
    <name evidence="14" type="ORF">DFH07DRAFT_857019</name>
</gene>
<evidence type="ECO:0000256" key="4">
    <source>
        <dbReference type="ARBA" id="ARBA00022737"/>
    </source>
</evidence>
<dbReference type="PANTHER" id="PTHR22770:SF13">
    <property type="entry name" value="RING-TYPE DOMAIN-CONTAINING PROTEIN"/>
    <property type="match status" value="1"/>
</dbReference>
<keyword evidence="4" id="KW-0677">Repeat</keyword>
<dbReference type="PANTHER" id="PTHR22770">
    <property type="entry name" value="UBIQUITIN CONJUGATING ENZYME 7 INTERACTING PROTEIN-RELATED"/>
    <property type="match status" value="1"/>
</dbReference>
<dbReference type="Pfam" id="PF01485">
    <property type="entry name" value="IBR"/>
    <property type="match status" value="1"/>
</dbReference>
<dbReference type="Pfam" id="PF00097">
    <property type="entry name" value="zf-C3HC4"/>
    <property type="match status" value="1"/>
</dbReference>
<keyword evidence="6" id="KW-0833">Ubl conjugation pathway</keyword>
<dbReference type="PROSITE" id="PS00518">
    <property type="entry name" value="ZF_RING_1"/>
    <property type="match status" value="1"/>
</dbReference>
<evidence type="ECO:0000256" key="6">
    <source>
        <dbReference type="ARBA" id="ARBA00022786"/>
    </source>
</evidence>
<dbReference type="InterPro" id="IPR013083">
    <property type="entry name" value="Znf_RING/FYVE/PHD"/>
</dbReference>
<dbReference type="SMART" id="SM00647">
    <property type="entry name" value="IBR"/>
    <property type="match status" value="1"/>
</dbReference>
<keyword evidence="3 8" id="KW-0479">Metal-binding</keyword>
<dbReference type="InterPro" id="IPR036855">
    <property type="entry name" value="Znf_CCCH_sf"/>
</dbReference>
<dbReference type="InterPro" id="IPR018957">
    <property type="entry name" value="Znf_C3HC4_RING-type"/>
</dbReference>
<evidence type="ECO:0000256" key="5">
    <source>
        <dbReference type="ARBA" id="ARBA00022771"/>
    </source>
</evidence>
<dbReference type="InterPro" id="IPR002867">
    <property type="entry name" value="IBR_dom"/>
</dbReference>
<dbReference type="InterPro" id="IPR044066">
    <property type="entry name" value="TRIAD_supradom"/>
</dbReference>